<feature type="binding site" evidence="7">
    <location>
        <begin position="62"/>
        <end position="67"/>
    </location>
    <ligand>
        <name>ATP</name>
        <dbReference type="ChEBI" id="CHEBI:30616"/>
    </ligand>
</feature>
<dbReference type="PANTHER" id="PTHR43033">
    <property type="entry name" value="TRNA(ILE)-LYSIDINE SYNTHASE-RELATED"/>
    <property type="match status" value="1"/>
</dbReference>
<dbReference type="GO" id="GO:0006400">
    <property type="term" value="P:tRNA modification"/>
    <property type="evidence" value="ECO:0007669"/>
    <property type="project" value="UniProtKB-UniRule"/>
</dbReference>
<evidence type="ECO:0000259" key="9">
    <source>
        <dbReference type="Pfam" id="PF01171"/>
    </source>
</evidence>
<proteinExistence type="inferred from homology"/>
<dbReference type="GO" id="GO:0005524">
    <property type="term" value="F:ATP binding"/>
    <property type="evidence" value="ECO:0007669"/>
    <property type="project" value="UniProtKB-UniRule"/>
</dbReference>
<name>A0A164Z367_9SYNE</name>
<dbReference type="InterPro" id="IPR012795">
    <property type="entry name" value="tRNA_Ile_lys_synt_N"/>
</dbReference>
<evidence type="ECO:0000256" key="2">
    <source>
        <dbReference type="ARBA" id="ARBA00022598"/>
    </source>
</evidence>
<dbReference type="EC" id="6.3.4.19" evidence="7"/>
<dbReference type="SUPFAM" id="SSF82829">
    <property type="entry name" value="MesJ substrate recognition domain-like"/>
    <property type="match status" value="1"/>
</dbReference>
<evidence type="ECO:0000256" key="6">
    <source>
        <dbReference type="ARBA" id="ARBA00048539"/>
    </source>
</evidence>
<evidence type="ECO:0000256" key="8">
    <source>
        <dbReference type="SAM" id="MobiDB-lite"/>
    </source>
</evidence>
<evidence type="ECO:0000313" key="12">
    <source>
        <dbReference type="Proteomes" id="UP000182631"/>
    </source>
</evidence>
<feature type="region of interest" description="Disordered" evidence="8">
    <location>
        <begin position="1"/>
        <end position="28"/>
    </location>
</feature>
<evidence type="ECO:0000256" key="3">
    <source>
        <dbReference type="ARBA" id="ARBA00022694"/>
    </source>
</evidence>
<dbReference type="HAMAP" id="MF_01161">
    <property type="entry name" value="tRNA_Ile_lys_synt"/>
    <property type="match status" value="1"/>
</dbReference>
<evidence type="ECO:0000256" key="5">
    <source>
        <dbReference type="ARBA" id="ARBA00022840"/>
    </source>
</evidence>
<dbReference type="InterPro" id="IPR014729">
    <property type="entry name" value="Rossmann-like_a/b/a_fold"/>
</dbReference>
<dbReference type="PANTHER" id="PTHR43033:SF1">
    <property type="entry name" value="TRNA(ILE)-LYSIDINE SYNTHASE-RELATED"/>
    <property type="match status" value="1"/>
</dbReference>
<keyword evidence="12" id="KW-1185">Reference proteome</keyword>
<gene>
    <name evidence="7" type="primary">tilS</name>
    <name evidence="11" type="ORF">FLM9_223</name>
</gene>
<evidence type="ECO:0000256" key="1">
    <source>
        <dbReference type="ARBA" id="ARBA00022490"/>
    </source>
</evidence>
<feature type="domain" description="tRNA(Ile)-lysidine/2-thiocytidine synthase N-terminal" evidence="9">
    <location>
        <begin position="57"/>
        <end position="233"/>
    </location>
</feature>
<keyword evidence="2 7" id="KW-0436">Ligase</keyword>
<feature type="compositionally biased region" description="Low complexity" evidence="8">
    <location>
        <begin position="10"/>
        <end position="24"/>
    </location>
</feature>
<dbReference type="Gene3D" id="1.20.59.20">
    <property type="match status" value="1"/>
</dbReference>
<accession>A0A164Z367</accession>
<dbReference type="Proteomes" id="UP000182631">
    <property type="component" value="Unassembled WGS sequence"/>
</dbReference>
<sequence length="357" mass="39542">MFRLQETGHSSMGHAGSPPAGSPGQRVQSIPSWSRWHHRLHRSLLASPDLLPSGAALLVAMSGGQDSLCLLRLLQDLQRLHHWSLQVFHGDHRWQPDSGANAAHVQSLCATWGLPCHLEVASSHLPSEAAARQWRYGRAIALCRRLDCSQLVTGHTATDRAETLLFHLCRGSGSHGLGSLRPQRPLAPGLQLTRPLLHFTRQDTLQCCQALKLPIWSDASNEDQRLARNRIRQRVLPELEQVNGAAVAHMAACAQQLAEESDLLDQLAREALSTMGANQSTSLSPQALAALPRALASRCLVHWIRDHTGRDPDRRQLNQLLLSLSHPKTTDQTMAILDGGWRWRWRGGCIHLQRGEP</sequence>
<dbReference type="OrthoDB" id="9807403at2"/>
<reference evidence="12" key="1">
    <citation type="submission" date="2016-02" db="EMBL/GenBank/DDBJ databases">
        <authorList>
            <person name="liu f."/>
        </authorList>
    </citation>
    <scope>NUCLEOTIDE SEQUENCE [LARGE SCALE GENOMIC DNA]</scope>
</reference>
<evidence type="ECO:0000256" key="4">
    <source>
        <dbReference type="ARBA" id="ARBA00022741"/>
    </source>
</evidence>
<dbReference type="SUPFAM" id="SSF52402">
    <property type="entry name" value="Adenine nucleotide alpha hydrolases-like"/>
    <property type="match status" value="1"/>
</dbReference>
<dbReference type="Pfam" id="PF09179">
    <property type="entry name" value="TilS"/>
    <property type="match status" value="1"/>
</dbReference>
<feature type="domain" description="tRNA(Ile)-lysidine synthase substrate-binding" evidence="10">
    <location>
        <begin position="284"/>
        <end position="354"/>
    </location>
</feature>
<keyword evidence="4 7" id="KW-0547">Nucleotide-binding</keyword>
<comment type="function">
    <text evidence="7">Ligates lysine onto the cytidine present at position 34 of the AUA codon-specific tRNA(Ile) that contains the anticodon CAU, in an ATP-dependent manner. Cytidine is converted to lysidine, thus changing the amino acid specificity of the tRNA from methionine to isoleucine.</text>
</comment>
<dbReference type="AlphaFoldDB" id="A0A164Z367"/>
<comment type="subcellular location">
    <subcellularLocation>
        <location evidence="7">Cytoplasm</location>
    </subcellularLocation>
</comment>
<dbReference type="InterPro" id="IPR012094">
    <property type="entry name" value="tRNA_Ile_lys_synt"/>
</dbReference>
<dbReference type="Gene3D" id="3.40.50.620">
    <property type="entry name" value="HUPs"/>
    <property type="match status" value="1"/>
</dbReference>
<keyword evidence="5 7" id="KW-0067">ATP-binding</keyword>
<protein>
    <recommendedName>
        <fullName evidence="7">tRNA(Ile)-lysidine synthase</fullName>
        <ecNumber evidence="7">6.3.4.19</ecNumber>
    </recommendedName>
    <alternativeName>
        <fullName evidence="7">tRNA(Ile)-2-lysyl-cytidine synthase</fullName>
    </alternativeName>
    <alternativeName>
        <fullName evidence="7">tRNA(Ile)-lysidine synthetase</fullName>
    </alternativeName>
</protein>
<comment type="similarity">
    <text evidence="7">Belongs to the tRNA(Ile)-lysidine synthase family.</text>
</comment>
<comment type="catalytic activity">
    <reaction evidence="6 7">
        <text>cytidine(34) in tRNA(Ile2) + L-lysine + ATP = lysidine(34) in tRNA(Ile2) + AMP + diphosphate + H(+)</text>
        <dbReference type="Rhea" id="RHEA:43744"/>
        <dbReference type="Rhea" id="RHEA-COMP:10625"/>
        <dbReference type="Rhea" id="RHEA-COMP:10670"/>
        <dbReference type="ChEBI" id="CHEBI:15378"/>
        <dbReference type="ChEBI" id="CHEBI:30616"/>
        <dbReference type="ChEBI" id="CHEBI:32551"/>
        <dbReference type="ChEBI" id="CHEBI:33019"/>
        <dbReference type="ChEBI" id="CHEBI:82748"/>
        <dbReference type="ChEBI" id="CHEBI:83665"/>
        <dbReference type="ChEBI" id="CHEBI:456215"/>
        <dbReference type="EC" id="6.3.4.19"/>
    </reaction>
</comment>
<dbReference type="EMBL" id="FITM01000025">
    <property type="protein sequence ID" value="SAY38365.1"/>
    <property type="molecule type" value="Genomic_DNA"/>
</dbReference>
<evidence type="ECO:0000259" key="10">
    <source>
        <dbReference type="Pfam" id="PF09179"/>
    </source>
</evidence>
<keyword evidence="1 7" id="KW-0963">Cytoplasm</keyword>
<dbReference type="GO" id="GO:0032267">
    <property type="term" value="F:tRNA(Ile)-lysidine synthase activity"/>
    <property type="evidence" value="ECO:0007669"/>
    <property type="project" value="UniProtKB-EC"/>
</dbReference>
<comment type="domain">
    <text evidence="7">The N-terminal region contains the highly conserved SGGXDS motif, predicted to be a P-loop motif involved in ATP binding.</text>
</comment>
<dbReference type="NCBIfam" id="TIGR02432">
    <property type="entry name" value="lysidine_TilS_N"/>
    <property type="match status" value="1"/>
</dbReference>
<organism evidence="11 12">
    <name type="scientific">Candidatus Synechococcus spongiarum</name>
    <dbReference type="NCBI Taxonomy" id="431041"/>
    <lineage>
        <taxon>Bacteria</taxon>
        <taxon>Bacillati</taxon>
        <taxon>Cyanobacteriota</taxon>
        <taxon>Cyanophyceae</taxon>
        <taxon>Synechococcales</taxon>
        <taxon>Synechococcaceae</taxon>
        <taxon>Synechococcus</taxon>
    </lineage>
</organism>
<evidence type="ECO:0000256" key="7">
    <source>
        <dbReference type="HAMAP-Rule" id="MF_01161"/>
    </source>
</evidence>
<dbReference type="InterPro" id="IPR015262">
    <property type="entry name" value="tRNA_Ile_lys_synt_subst-bd"/>
</dbReference>
<dbReference type="GO" id="GO:0005737">
    <property type="term" value="C:cytoplasm"/>
    <property type="evidence" value="ECO:0007669"/>
    <property type="project" value="UniProtKB-SubCell"/>
</dbReference>
<dbReference type="Pfam" id="PF01171">
    <property type="entry name" value="ATP_bind_3"/>
    <property type="match status" value="1"/>
</dbReference>
<dbReference type="CDD" id="cd01992">
    <property type="entry name" value="TilS_N"/>
    <property type="match status" value="1"/>
</dbReference>
<keyword evidence="3 7" id="KW-0819">tRNA processing</keyword>
<dbReference type="InterPro" id="IPR011063">
    <property type="entry name" value="TilS/TtcA_N"/>
</dbReference>
<evidence type="ECO:0000313" key="11">
    <source>
        <dbReference type="EMBL" id="SAY38365.1"/>
    </source>
</evidence>